<reference evidence="13" key="1">
    <citation type="submission" date="2022-07" db="EMBL/GenBank/DDBJ databases">
        <title>Genome Sequence of Leucocoprinus birnbaumii.</title>
        <authorList>
            <person name="Buettner E."/>
        </authorList>
    </citation>
    <scope>NUCLEOTIDE SEQUENCE</scope>
    <source>
        <strain evidence="13">VT141</strain>
    </source>
</reference>
<accession>A0AAD5VWD7</accession>
<keyword evidence="2" id="KW-0813">Transport</keyword>
<feature type="transmembrane region" description="Helical" evidence="9">
    <location>
        <begin position="850"/>
        <end position="871"/>
    </location>
</feature>
<keyword evidence="3 9" id="KW-0812">Transmembrane</keyword>
<dbReference type="InterPro" id="IPR004841">
    <property type="entry name" value="AA-permease/SLC12A_dom"/>
</dbReference>
<dbReference type="SUPFAM" id="SSF53448">
    <property type="entry name" value="Nucleotide-diphospho-sugar transferases"/>
    <property type="match status" value="1"/>
</dbReference>
<evidence type="ECO:0000256" key="6">
    <source>
        <dbReference type="ARBA" id="ARBA00023136"/>
    </source>
</evidence>
<evidence type="ECO:0000256" key="3">
    <source>
        <dbReference type="ARBA" id="ARBA00022692"/>
    </source>
</evidence>
<dbReference type="InterPro" id="IPR049577">
    <property type="entry name" value="GMPP_N"/>
</dbReference>
<evidence type="ECO:0000256" key="4">
    <source>
        <dbReference type="ARBA" id="ARBA00022970"/>
    </source>
</evidence>
<dbReference type="Pfam" id="PF00324">
    <property type="entry name" value="AA_permease"/>
    <property type="match status" value="1"/>
</dbReference>
<dbReference type="PANTHER" id="PTHR43341:SF3">
    <property type="entry name" value="AMINO-ACID PERMEASE PB1C11.02-RELATED"/>
    <property type="match status" value="1"/>
</dbReference>
<dbReference type="Pfam" id="PF00483">
    <property type="entry name" value="NTP_transferase"/>
    <property type="match status" value="1"/>
</dbReference>
<feature type="transmembrane region" description="Helical" evidence="9">
    <location>
        <begin position="997"/>
        <end position="1017"/>
    </location>
</feature>
<dbReference type="InterPro" id="IPR005835">
    <property type="entry name" value="NTP_transferase_dom"/>
</dbReference>
<feature type="transmembrane region" description="Helical" evidence="9">
    <location>
        <begin position="573"/>
        <end position="594"/>
    </location>
</feature>
<feature type="transmembrane region" description="Helical" evidence="9">
    <location>
        <begin position="600"/>
        <end position="621"/>
    </location>
</feature>
<dbReference type="InterPro" id="IPR004840">
    <property type="entry name" value="Amino_acid_permease_CS"/>
</dbReference>
<dbReference type="PANTHER" id="PTHR43341">
    <property type="entry name" value="AMINO ACID PERMEASE"/>
    <property type="match status" value="1"/>
</dbReference>
<dbReference type="FunFam" id="1.20.1740.10:FF:000001">
    <property type="entry name" value="Amino acid permease"/>
    <property type="match status" value="1"/>
</dbReference>
<feature type="coiled-coil region" evidence="7">
    <location>
        <begin position="29"/>
        <end position="63"/>
    </location>
</feature>
<dbReference type="Proteomes" id="UP001213000">
    <property type="component" value="Unassembled WGS sequence"/>
</dbReference>
<evidence type="ECO:0000256" key="2">
    <source>
        <dbReference type="ARBA" id="ARBA00022448"/>
    </source>
</evidence>
<feature type="transmembrane region" description="Helical" evidence="9">
    <location>
        <begin position="924"/>
        <end position="943"/>
    </location>
</feature>
<organism evidence="13 14">
    <name type="scientific">Leucocoprinus birnbaumii</name>
    <dbReference type="NCBI Taxonomy" id="56174"/>
    <lineage>
        <taxon>Eukaryota</taxon>
        <taxon>Fungi</taxon>
        <taxon>Dikarya</taxon>
        <taxon>Basidiomycota</taxon>
        <taxon>Agaricomycotina</taxon>
        <taxon>Agaricomycetes</taxon>
        <taxon>Agaricomycetidae</taxon>
        <taxon>Agaricales</taxon>
        <taxon>Agaricineae</taxon>
        <taxon>Agaricaceae</taxon>
        <taxon>Leucocoprinus</taxon>
    </lineage>
</organism>
<comment type="subcellular location">
    <subcellularLocation>
        <location evidence="1">Membrane</location>
        <topology evidence="1">Multi-pass membrane protein</topology>
    </subcellularLocation>
</comment>
<proteinExistence type="predicted"/>
<evidence type="ECO:0000259" key="11">
    <source>
        <dbReference type="Pfam" id="PF00483"/>
    </source>
</evidence>
<keyword evidence="5 9" id="KW-1133">Transmembrane helix</keyword>
<dbReference type="PROSITE" id="PS00218">
    <property type="entry name" value="AMINO_ACID_PERMEASE_1"/>
    <property type="match status" value="1"/>
</dbReference>
<dbReference type="Pfam" id="PF22640">
    <property type="entry name" value="ManC_GMP_beta-helix"/>
    <property type="match status" value="1"/>
</dbReference>
<protein>
    <recommendedName>
        <fullName evidence="15">Amino acid permease/ SLC12A domain-containing protein</fullName>
    </recommendedName>
</protein>
<feature type="transmembrane region" description="Helical" evidence="9">
    <location>
        <begin position="750"/>
        <end position="770"/>
    </location>
</feature>
<evidence type="ECO:0000256" key="9">
    <source>
        <dbReference type="SAM" id="Phobius"/>
    </source>
</evidence>
<dbReference type="GO" id="GO:0004475">
    <property type="term" value="F:mannose-1-phosphate guanylyltransferase (GTP) activity"/>
    <property type="evidence" value="ECO:0007669"/>
    <property type="project" value="InterPro"/>
</dbReference>
<evidence type="ECO:0000256" key="7">
    <source>
        <dbReference type="SAM" id="Coils"/>
    </source>
</evidence>
<evidence type="ECO:0000313" key="14">
    <source>
        <dbReference type="Proteomes" id="UP001213000"/>
    </source>
</evidence>
<feature type="transmembrane region" description="Helical" evidence="9">
    <location>
        <begin position="891"/>
        <end position="912"/>
    </location>
</feature>
<dbReference type="CDD" id="cd02509">
    <property type="entry name" value="GDP-M1P_Guanylyltransferase"/>
    <property type="match status" value="1"/>
</dbReference>
<dbReference type="SUPFAM" id="SSF159283">
    <property type="entry name" value="Guanosine diphospho-D-mannose pyrophosphorylase/mannose-6-phosphate isomerase linker domain"/>
    <property type="match status" value="1"/>
</dbReference>
<keyword evidence="7" id="KW-0175">Coiled coil</keyword>
<comment type="caution">
    <text evidence="13">The sequence shown here is derived from an EMBL/GenBank/DDBJ whole genome shotgun (WGS) entry which is preliminary data.</text>
</comment>
<dbReference type="InterPro" id="IPR054566">
    <property type="entry name" value="ManC/GMP-like_b-helix"/>
</dbReference>
<evidence type="ECO:0000256" key="8">
    <source>
        <dbReference type="SAM" id="MobiDB-lite"/>
    </source>
</evidence>
<dbReference type="GO" id="GO:0016020">
    <property type="term" value="C:membrane"/>
    <property type="evidence" value="ECO:0007669"/>
    <property type="project" value="UniProtKB-SubCell"/>
</dbReference>
<evidence type="ECO:0000259" key="10">
    <source>
        <dbReference type="Pfam" id="PF00324"/>
    </source>
</evidence>
<feature type="transmembrane region" description="Helical" evidence="9">
    <location>
        <begin position="678"/>
        <end position="697"/>
    </location>
</feature>
<evidence type="ECO:0000313" key="13">
    <source>
        <dbReference type="EMBL" id="KAJ3569839.1"/>
    </source>
</evidence>
<feature type="region of interest" description="Disordered" evidence="8">
    <location>
        <begin position="529"/>
        <end position="555"/>
    </location>
</feature>
<name>A0AAD5VWD7_9AGAR</name>
<evidence type="ECO:0000256" key="1">
    <source>
        <dbReference type="ARBA" id="ARBA00004141"/>
    </source>
</evidence>
<dbReference type="InterPro" id="IPR029044">
    <property type="entry name" value="Nucleotide-diphossugar_trans"/>
</dbReference>
<feature type="domain" description="Nucleotidyl transferase" evidence="11">
    <location>
        <begin position="142"/>
        <end position="426"/>
    </location>
</feature>
<keyword evidence="6 9" id="KW-0472">Membrane</keyword>
<sequence>MQPQSFISASTAGQPELKANGLSATEFMFQQILATLQKSQEDIAELRRETAELRLVNASLERQIRDGLQHNYHNSRNGTPGFMTPAPPSPQLRAKLSPFLSHSIPAVSVQPPELLYRPSPLGDNVLSAVPLGTRDIPGFYVVIPAGGAGTRLWPLSREDHPKFLLDVTLQGRSLIQATWDRLLPLTSPTRTAVVAGPAHIASIREQLPELQLENLFCEPGPKDSMAAIGLAAAVLAKRDPDAIIGSFAADHMISGDDAFLSAVAEAVEVAKKDYLVTIGIAPSHPSTGFGYIRLGEKLGYKEAPNARLVSSFKEKPDARTAASYIATGIYRWNAGMFVTKATLLLDLLKEYKPDIHDGLVKIAEVWDEGEAARGRVLGEVWHALEKIPIDNAVAEPAAAQGRVAVVPATFGWDDVGDFSSLADLLPAEANQPRVLGDNHLVLTEQVAGGIVVPGSGRLIACLGVDDLVIVDMPDTLLVTTRARSQEVKRLLCLLIAIEGVEGGNAGWRKVLSASPFTTIMSVYKTDSRTSENYGSVSGAPALSPAEEQPDVLPVPPVDREYGRLKRGLSARQVQMIAIAGTIGTGLFLGTGSSLATGGPASMLICYAIIGVIVYITLLLLGEMATQYPIAGSFGTYCTRFFSPSYGFALSWNYWFNDAVSVAGDLVAAQLVMAYWTEWHPWAIGLIFWFFLVGINAVHVRAYGELEYWLASLKVIAVIVFIILGILVNVGVNPEHHYIGGENWRLPGAPFVGGFGGFARVFVTASFAYGGTESLGITAGETKNPSKNMPRVVKFVFWRILIFYIVSILLIGLNVPYTYPNLSNKSTVTSPFTIVFKQVGSAGAASFMNTVVFTSVLSAANHALFAGTRVLYGLSAVHQAPRFFSWTTKQGVPLPSLLATSSISILCFGSSYIGNGALWSWLQNLVGVSNQIAWFSIGLASWRFRKAWVRQGRSLDSMKFRAAWTWPWGPAFVSISVFCLILIQGWSSFHPTFSAIDFVSYYIEIPVILVMYILWMLIKRPGFKASTETSRSRRIWYSDLVDINTVDLSKDEYEDVQDDRVEDETRQARVTKGNPVIRALWRLYYWVVPFSISSVQGLALWEYLTEVAIGAAARRVGTIHSWKVLWLAESRSLYYTLLIAYTHALCRDA</sequence>
<feature type="transmembrane region" description="Helical" evidence="9">
    <location>
        <begin position="791"/>
        <end position="812"/>
    </location>
</feature>
<dbReference type="InterPro" id="IPR050524">
    <property type="entry name" value="APC_YAT"/>
</dbReference>
<dbReference type="GO" id="GO:0015171">
    <property type="term" value="F:amino acid transmembrane transporter activity"/>
    <property type="evidence" value="ECO:0007669"/>
    <property type="project" value="TreeGrafter"/>
</dbReference>
<dbReference type="EMBL" id="JANIEX010000267">
    <property type="protein sequence ID" value="KAJ3569839.1"/>
    <property type="molecule type" value="Genomic_DNA"/>
</dbReference>
<feature type="transmembrane region" description="Helical" evidence="9">
    <location>
        <begin position="709"/>
        <end position="730"/>
    </location>
</feature>
<dbReference type="Gene3D" id="3.90.550.10">
    <property type="entry name" value="Spore Coat Polysaccharide Biosynthesis Protein SpsA, Chain A"/>
    <property type="match status" value="1"/>
</dbReference>
<evidence type="ECO:0000256" key="5">
    <source>
        <dbReference type="ARBA" id="ARBA00022989"/>
    </source>
</evidence>
<dbReference type="Gene3D" id="1.20.1740.10">
    <property type="entry name" value="Amino acid/polyamine transporter I"/>
    <property type="match status" value="1"/>
</dbReference>
<feature type="domain" description="MannoseP isomerase/GMP-like beta-helix" evidence="12">
    <location>
        <begin position="449"/>
        <end position="491"/>
    </location>
</feature>
<feature type="transmembrane region" description="Helical" evidence="9">
    <location>
        <begin position="964"/>
        <end position="985"/>
    </location>
</feature>
<evidence type="ECO:0008006" key="15">
    <source>
        <dbReference type="Google" id="ProtNLM"/>
    </source>
</evidence>
<evidence type="ECO:0000259" key="12">
    <source>
        <dbReference type="Pfam" id="PF22640"/>
    </source>
</evidence>
<dbReference type="AlphaFoldDB" id="A0AAD5VWD7"/>
<keyword evidence="14" id="KW-1185">Reference proteome</keyword>
<feature type="domain" description="Amino acid permease/ SLC12A" evidence="10">
    <location>
        <begin position="573"/>
        <end position="1020"/>
    </location>
</feature>
<keyword evidence="4" id="KW-0029">Amino-acid transport</keyword>
<gene>
    <name evidence="13" type="ORF">NP233_g4786</name>
</gene>